<dbReference type="Gene3D" id="3.80.10.10">
    <property type="entry name" value="Ribonuclease Inhibitor"/>
    <property type="match status" value="1"/>
</dbReference>
<dbReference type="AlphaFoldDB" id="A0A0C9T8L2"/>
<evidence type="ECO:0000313" key="2">
    <source>
        <dbReference type="Proteomes" id="UP000054279"/>
    </source>
</evidence>
<proteinExistence type="predicted"/>
<dbReference type="InterPro" id="IPR032675">
    <property type="entry name" value="LRR_dom_sf"/>
</dbReference>
<gene>
    <name evidence="1" type="ORF">M422DRAFT_55998</name>
</gene>
<reference evidence="1 2" key="1">
    <citation type="submission" date="2014-06" db="EMBL/GenBank/DDBJ databases">
        <title>Evolutionary Origins and Diversification of the Mycorrhizal Mutualists.</title>
        <authorList>
            <consortium name="DOE Joint Genome Institute"/>
            <consortium name="Mycorrhizal Genomics Consortium"/>
            <person name="Kohler A."/>
            <person name="Kuo A."/>
            <person name="Nagy L.G."/>
            <person name="Floudas D."/>
            <person name="Copeland A."/>
            <person name="Barry K.W."/>
            <person name="Cichocki N."/>
            <person name="Veneault-Fourrey C."/>
            <person name="LaButti K."/>
            <person name="Lindquist E.A."/>
            <person name="Lipzen A."/>
            <person name="Lundell T."/>
            <person name="Morin E."/>
            <person name="Murat C."/>
            <person name="Riley R."/>
            <person name="Ohm R."/>
            <person name="Sun H."/>
            <person name="Tunlid A."/>
            <person name="Henrissat B."/>
            <person name="Grigoriev I.V."/>
            <person name="Hibbett D.S."/>
            <person name="Martin F."/>
        </authorList>
    </citation>
    <scope>NUCLEOTIDE SEQUENCE [LARGE SCALE GENOMIC DNA]</scope>
    <source>
        <strain evidence="1 2">SS14</strain>
    </source>
</reference>
<dbReference type="EMBL" id="KN837419">
    <property type="protein sequence ID" value="KIJ25353.1"/>
    <property type="molecule type" value="Genomic_DNA"/>
</dbReference>
<name>A0A0C9T8L2_SPHS4</name>
<dbReference type="Proteomes" id="UP000054279">
    <property type="component" value="Unassembled WGS sequence"/>
</dbReference>
<accession>A0A0C9T8L2</accession>
<organism evidence="1 2">
    <name type="scientific">Sphaerobolus stellatus (strain SS14)</name>
    <dbReference type="NCBI Taxonomy" id="990650"/>
    <lineage>
        <taxon>Eukaryota</taxon>
        <taxon>Fungi</taxon>
        <taxon>Dikarya</taxon>
        <taxon>Basidiomycota</taxon>
        <taxon>Agaricomycotina</taxon>
        <taxon>Agaricomycetes</taxon>
        <taxon>Phallomycetidae</taxon>
        <taxon>Geastrales</taxon>
        <taxon>Sphaerobolaceae</taxon>
        <taxon>Sphaerobolus</taxon>
    </lineage>
</organism>
<keyword evidence="2" id="KW-1185">Reference proteome</keyword>
<sequence length="367" mass="42319">MLFPKGHDHHLPILRQLDIELRLNKGEDVGTTRIFMPNITEFNINTFVEWQNIFVVGNSLRRFGAPDRPSKAGSQQLLALLKGCPNLEACYLHFEDVIFDNIFQESSSSEINLPKLIEFQLLWYQRTTKLREILPRLRTPNIESLTIKADYFSELLNIIPAVSSWLHAGNVVHLWKLTLSSVPALADQLHTLLAGLPFLQDLTLGSMIITDDSMAVLNRDINPDVCPTLLRLTLTGSIHALHVVVGTLISRLKSSSSSSLGEMEFLREFHATRGKWKVSTTNNKRIDQKQAKRVIEDIAKRYSKLKVDIELVHYREVEEEIFWDDADDWDDWDDADDWDDWDNWDDGDDWDVDEVWDVHGIWDDDDV</sequence>
<evidence type="ECO:0000313" key="1">
    <source>
        <dbReference type="EMBL" id="KIJ25353.1"/>
    </source>
</evidence>
<dbReference type="SUPFAM" id="SSF52047">
    <property type="entry name" value="RNI-like"/>
    <property type="match status" value="1"/>
</dbReference>
<protein>
    <submittedName>
        <fullName evidence="1">Unplaced genomic scaffold SPHSTscaffold_344, whole genome shotgun sequence</fullName>
    </submittedName>
</protein>
<dbReference type="HOGENOM" id="CLU_860988_0_0_1"/>